<dbReference type="InterPro" id="IPR016181">
    <property type="entry name" value="Acyl_CoA_acyltransferase"/>
</dbReference>
<dbReference type="EMBL" id="MU004188">
    <property type="protein sequence ID" value="KAF2496157.1"/>
    <property type="molecule type" value="Genomic_DNA"/>
</dbReference>
<dbReference type="Pfam" id="PF22998">
    <property type="entry name" value="GNAT_LYC1-like"/>
    <property type="match status" value="1"/>
</dbReference>
<accession>A0A6A6QYM0</accession>
<dbReference type="PANTHER" id="PTHR34815">
    <property type="entry name" value="LYSINE ACETYLTRANSFERASE"/>
    <property type="match status" value="1"/>
</dbReference>
<dbReference type="AlphaFoldDB" id="A0A6A6QYM0"/>
<dbReference type="Proteomes" id="UP000799750">
    <property type="component" value="Unassembled WGS sequence"/>
</dbReference>
<dbReference type="Gene3D" id="3.40.630.30">
    <property type="match status" value="1"/>
</dbReference>
<evidence type="ECO:0000313" key="3">
    <source>
        <dbReference type="Proteomes" id="UP000799750"/>
    </source>
</evidence>
<evidence type="ECO:0000313" key="2">
    <source>
        <dbReference type="EMBL" id="KAF2496157.1"/>
    </source>
</evidence>
<dbReference type="InterPro" id="IPR053013">
    <property type="entry name" value="LAT"/>
</dbReference>
<feature type="domain" description="LYC1 C-terminal" evidence="1">
    <location>
        <begin position="171"/>
        <end position="399"/>
    </location>
</feature>
<dbReference type="PANTHER" id="PTHR34815:SF4">
    <property type="entry name" value="N-ACETYLTRANSFERASE DOMAIN-CONTAINING PROTEIN"/>
    <property type="match status" value="1"/>
</dbReference>
<keyword evidence="3" id="KW-1185">Reference proteome</keyword>
<sequence>MVSALTNLPDGKCPTLALVHPTPEEKLAQFRANGVEWRGALSLETYLRREEVLANQEQTKEGGITYWALVDTAAEKRVVLCACESYRKKALVARNGKVEETISHGIGSVFCPPAMRGKGYAQRMMQEVGKALRTWQTGDQESLFSVLYSDIGKGFYSRLGWEPFNSAHIAVPARTAKKLPTDSLPTARPLYEKDLAELCRIDEALIRKSLGSRSAKSKTAVALIPDINTIQWHHAREDFVGNVLHGKAPEIKGAIVGSEEGKRVWCYWTRMWYNNDPNASESNTLHILRLVIEEQGGSSWEGHGAQNPSNGSSNTSKHTAAVAALLLVAQEEARKWKMAELQAWNPNSAMVFAAQMLDPEAEVVNRDKESIASLKWNLPHEHPVADSIDWIGCEKYGWC</sequence>
<dbReference type="SUPFAM" id="SSF55729">
    <property type="entry name" value="Acyl-CoA N-acyltransferases (Nat)"/>
    <property type="match status" value="1"/>
</dbReference>
<evidence type="ECO:0000259" key="1">
    <source>
        <dbReference type="Pfam" id="PF22998"/>
    </source>
</evidence>
<proteinExistence type="predicted"/>
<dbReference type="OrthoDB" id="2020070at2759"/>
<name>A0A6A6QYM0_9PEZI</name>
<protein>
    <recommendedName>
        <fullName evidence="1">LYC1 C-terminal domain-containing protein</fullName>
    </recommendedName>
</protein>
<organism evidence="2 3">
    <name type="scientific">Lophium mytilinum</name>
    <dbReference type="NCBI Taxonomy" id="390894"/>
    <lineage>
        <taxon>Eukaryota</taxon>
        <taxon>Fungi</taxon>
        <taxon>Dikarya</taxon>
        <taxon>Ascomycota</taxon>
        <taxon>Pezizomycotina</taxon>
        <taxon>Dothideomycetes</taxon>
        <taxon>Pleosporomycetidae</taxon>
        <taxon>Mytilinidiales</taxon>
        <taxon>Mytilinidiaceae</taxon>
        <taxon>Lophium</taxon>
    </lineage>
</organism>
<reference evidence="2" key="1">
    <citation type="journal article" date="2020" name="Stud. Mycol.">
        <title>101 Dothideomycetes genomes: a test case for predicting lifestyles and emergence of pathogens.</title>
        <authorList>
            <person name="Haridas S."/>
            <person name="Albert R."/>
            <person name="Binder M."/>
            <person name="Bloem J."/>
            <person name="Labutti K."/>
            <person name="Salamov A."/>
            <person name="Andreopoulos B."/>
            <person name="Baker S."/>
            <person name="Barry K."/>
            <person name="Bills G."/>
            <person name="Bluhm B."/>
            <person name="Cannon C."/>
            <person name="Castanera R."/>
            <person name="Culley D."/>
            <person name="Daum C."/>
            <person name="Ezra D."/>
            <person name="Gonzalez J."/>
            <person name="Henrissat B."/>
            <person name="Kuo A."/>
            <person name="Liang C."/>
            <person name="Lipzen A."/>
            <person name="Lutzoni F."/>
            <person name="Magnuson J."/>
            <person name="Mondo S."/>
            <person name="Nolan M."/>
            <person name="Ohm R."/>
            <person name="Pangilinan J."/>
            <person name="Park H.-J."/>
            <person name="Ramirez L."/>
            <person name="Alfaro M."/>
            <person name="Sun H."/>
            <person name="Tritt A."/>
            <person name="Yoshinaga Y."/>
            <person name="Zwiers L.-H."/>
            <person name="Turgeon B."/>
            <person name="Goodwin S."/>
            <person name="Spatafora J."/>
            <person name="Crous P."/>
            <person name="Grigoriev I."/>
        </authorList>
    </citation>
    <scope>NUCLEOTIDE SEQUENCE</scope>
    <source>
        <strain evidence="2">CBS 269.34</strain>
    </source>
</reference>
<gene>
    <name evidence="2" type="ORF">BU16DRAFT_560991</name>
</gene>
<dbReference type="InterPro" id="IPR055100">
    <property type="entry name" value="GNAT_LYC1-like"/>
</dbReference>